<organism evidence="2 3">
    <name type="scientific">Shimazuella alba</name>
    <dbReference type="NCBI Taxonomy" id="2690964"/>
    <lineage>
        <taxon>Bacteria</taxon>
        <taxon>Bacillati</taxon>
        <taxon>Bacillota</taxon>
        <taxon>Bacilli</taxon>
        <taxon>Bacillales</taxon>
        <taxon>Thermoactinomycetaceae</taxon>
        <taxon>Shimazuella</taxon>
    </lineage>
</organism>
<dbReference type="AlphaFoldDB" id="A0A6I4VTY9"/>
<dbReference type="GO" id="GO:0005975">
    <property type="term" value="P:carbohydrate metabolic process"/>
    <property type="evidence" value="ECO:0007669"/>
    <property type="project" value="InterPro"/>
</dbReference>
<gene>
    <name evidence="2" type="ORF">GSM42_09620</name>
</gene>
<feature type="domain" description="GH16" evidence="1">
    <location>
        <begin position="24"/>
        <end position="263"/>
    </location>
</feature>
<accession>A0A6I4VTY9</accession>
<dbReference type="Gene3D" id="2.60.120.200">
    <property type="match status" value="1"/>
</dbReference>
<dbReference type="InterPro" id="IPR000757">
    <property type="entry name" value="Beta-glucanase-like"/>
</dbReference>
<keyword evidence="3" id="KW-1185">Reference proteome</keyword>
<dbReference type="Proteomes" id="UP000430692">
    <property type="component" value="Unassembled WGS sequence"/>
</dbReference>
<dbReference type="EMBL" id="WUUL01000005">
    <property type="protein sequence ID" value="MXQ53971.1"/>
    <property type="molecule type" value="Genomic_DNA"/>
</dbReference>
<sequence length="263" mass="29431">MTEKKFSRMSLASIAFLTSLCIQPQWTGAVEDNPTKGEIVFSEDFQDLQVGENKKWGWKTGAYEFCTRNPKNNKYDNLTTDAMKILDGNLHIKATKNQDGSWNTGLLTTGDSCDSGGNQFLVKPGDFMLTHVKLPTGNVGAWPGFWTWKDGGNEIDAFEWHSDKPHLLEFTNHVNPAVHYYENKTLIGSGKWIYIGVKLGVNNNTWYVGTTKDDLQAVWSDQTGVGANWSAYMIANLSVSSDNRAPKGDQSIDYLIDSIQVFR</sequence>
<evidence type="ECO:0000313" key="3">
    <source>
        <dbReference type="Proteomes" id="UP000430692"/>
    </source>
</evidence>
<proteinExistence type="predicted"/>
<dbReference type="RefSeq" id="WP_160801324.1">
    <property type="nucleotide sequence ID" value="NZ_WUUL01000005.1"/>
</dbReference>
<dbReference type="PROSITE" id="PS51762">
    <property type="entry name" value="GH16_2"/>
    <property type="match status" value="1"/>
</dbReference>
<name>A0A6I4VTY9_9BACL</name>
<evidence type="ECO:0000259" key="1">
    <source>
        <dbReference type="PROSITE" id="PS51762"/>
    </source>
</evidence>
<dbReference type="GO" id="GO:0004553">
    <property type="term" value="F:hydrolase activity, hydrolyzing O-glycosyl compounds"/>
    <property type="evidence" value="ECO:0007669"/>
    <property type="project" value="InterPro"/>
</dbReference>
<protein>
    <recommendedName>
        <fullName evidence="1">GH16 domain-containing protein</fullName>
    </recommendedName>
</protein>
<comment type="caution">
    <text evidence="2">The sequence shown here is derived from an EMBL/GenBank/DDBJ whole genome shotgun (WGS) entry which is preliminary data.</text>
</comment>
<dbReference type="SUPFAM" id="SSF49899">
    <property type="entry name" value="Concanavalin A-like lectins/glucanases"/>
    <property type="match status" value="1"/>
</dbReference>
<dbReference type="InterPro" id="IPR013320">
    <property type="entry name" value="ConA-like_dom_sf"/>
</dbReference>
<evidence type="ECO:0000313" key="2">
    <source>
        <dbReference type="EMBL" id="MXQ53971.1"/>
    </source>
</evidence>
<reference evidence="2 3" key="1">
    <citation type="submission" date="2019-12" db="EMBL/GenBank/DDBJ databases">
        <title>Whole-genome analyses of novel actinobacteria.</title>
        <authorList>
            <person name="Sahin N."/>
            <person name="Saygin H."/>
        </authorList>
    </citation>
    <scope>NUCLEOTIDE SEQUENCE [LARGE SCALE GENOMIC DNA]</scope>
    <source>
        <strain evidence="2 3">KC615</strain>
    </source>
</reference>